<dbReference type="Proteomes" id="UP000059680">
    <property type="component" value="Chromosome 6"/>
</dbReference>
<reference evidence="1 2" key="2">
    <citation type="journal article" date="2013" name="Plant Cell Physiol.">
        <title>Rice Annotation Project Database (RAP-DB): an integrative and interactive database for rice genomics.</title>
        <authorList>
            <person name="Sakai H."/>
            <person name="Lee S.S."/>
            <person name="Tanaka T."/>
            <person name="Numa H."/>
            <person name="Kim J."/>
            <person name="Kawahara Y."/>
            <person name="Wakimoto H."/>
            <person name="Yang C.C."/>
            <person name="Iwamoto M."/>
            <person name="Abe T."/>
            <person name="Yamada Y."/>
            <person name="Muto A."/>
            <person name="Inokuchi H."/>
            <person name="Ikemura T."/>
            <person name="Matsumoto T."/>
            <person name="Sasaki T."/>
            <person name="Itoh T."/>
        </authorList>
    </citation>
    <scope>NUCLEOTIDE SEQUENCE [LARGE SCALE GENOMIC DNA]</scope>
    <source>
        <strain evidence="2">cv. Nipponbare</strain>
    </source>
</reference>
<accession>A0A0P0WTX1</accession>
<reference evidence="1 2" key="3">
    <citation type="journal article" date="2013" name="Rice">
        <title>Improvement of the Oryza sativa Nipponbare reference genome using next generation sequence and optical map data.</title>
        <authorList>
            <person name="Kawahara Y."/>
            <person name="de la Bastide M."/>
            <person name="Hamilton J.P."/>
            <person name="Kanamori H."/>
            <person name="McCombie W.R."/>
            <person name="Ouyang S."/>
            <person name="Schwartz D.C."/>
            <person name="Tanaka T."/>
            <person name="Wu J."/>
            <person name="Zhou S."/>
            <person name="Childs K.L."/>
            <person name="Davidson R.M."/>
            <person name="Lin H."/>
            <person name="Quesada-Ocampo L."/>
            <person name="Vaillancourt B."/>
            <person name="Sakai H."/>
            <person name="Lee S.S."/>
            <person name="Kim J."/>
            <person name="Numa H."/>
            <person name="Itoh T."/>
            <person name="Buell C.R."/>
            <person name="Matsumoto T."/>
        </authorList>
    </citation>
    <scope>NUCLEOTIDE SEQUENCE [LARGE SCALE GENOMIC DNA]</scope>
    <source>
        <strain evidence="2">cv. Nipponbare</strain>
    </source>
</reference>
<dbReference type="EMBL" id="AP014962">
    <property type="protein sequence ID" value="BAS96615.1"/>
    <property type="molecule type" value="Genomic_DNA"/>
</dbReference>
<evidence type="ECO:0000313" key="2">
    <source>
        <dbReference type="Proteomes" id="UP000059680"/>
    </source>
</evidence>
<reference evidence="2" key="1">
    <citation type="journal article" date="2005" name="Nature">
        <title>The map-based sequence of the rice genome.</title>
        <authorList>
            <consortium name="International rice genome sequencing project (IRGSP)"/>
            <person name="Matsumoto T."/>
            <person name="Wu J."/>
            <person name="Kanamori H."/>
            <person name="Katayose Y."/>
            <person name="Fujisawa M."/>
            <person name="Namiki N."/>
            <person name="Mizuno H."/>
            <person name="Yamamoto K."/>
            <person name="Antonio B.A."/>
            <person name="Baba T."/>
            <person name="Sakata K."/>
            <person name="Nagamura Y."/>
            <person name="Aoki H."/>
            <person name="Arikawa K."/>
            <person name="Arita K."/>
            <person name="Bito T."/>
            <person name="Chiden Y."/>
            <person name="Fujitsuka N."/>
            <person name="Fukunaka R."/>
            <person name="Hamada M."/>
            <person name="Harada C."/>
            <person name="Hayashi A."/>
            <person name="Hijishita S."/>
            <person name="Honda M."/>
            <person name="Hosokawa S."/>
            <person name="Ichikawa Y."/>
            <person name="Idonuma A."/>
            <person name="Iijima M."/>
            <person name="Ikeda M."/>
            <person name="Ikeno M."/>
            <person name="Ito K."/>
            <person name="Ito S."/>
            <person name="Ito T."/>
            <person name="Ito Y."/>
            <person name="Ito Y."/>
            <person name="Iwabuchi A."/>
            <person name="Kamiya K."/>
            <person name="Karasawa W."/>
            <person name="Kurita K."/>
            <person name="Katagiri S."/>
            <person name="Kikuta A."/>
            <person name="Kobayashi H."/>
            <person name="Kobayashi N."/>
            <person name="Machita K."/>
            <person name="Maehara T."/>
            <person name="Masukawa M."/>
            <person name="Mizubayashi T."/>
            <person name="Mukai Y."/>
            <person name="Nagasaki H."/>
            <person name="Nagata Y."/>
            <person name="Naito S."/>
            <person name="Nakashima M."/>
            <person name="Nakama Y."/>
            <person name="Nakamichi Y."/>
            <person name="Nakamura M."/>
            <person name="Meguro A."/>
            <person name="Negishi M."/>
            <person name="Ohta I."/>
            <person name="Ohta T."/>
            <person name="Okamoto M."/>
            <person name="Ono N."/>
            <person name="Saji S."/>
            <person name="Sakaguchi M."/>
            <person name="Sakai K."/>
            <person name="Shibata M."/>
            <person name="Shimokawa T."/>
            <person name="Song J."/>
            <person name="Takazaki Y."/>
            <person name="Terasawa K."/>
            <person name="Tsugane M."/>
            <person name="Tsuji K."/>
            <person name="Ueda S."/>
            <person name="Waki K."/>
            <person name="Yamagata H."/>
            <person name="Yamamoto M."/>
            <person name="Yamamoto S."/>
            <person name="Yamane H."/>
            <person name="Yoshiki S."/>
            <person name="Yoshihara R."/>
            <person name="Yukawa K."/>
            <person name="Zhong H."/>
            <person name="Yano M."/>
            <person name="Yuan Q."/>
            <person name="Ouyang S."/>
            <person name="Liu J."/>
            <person name="Jones K.M."/>
            <person name="Gansberger K."/>
            <person name="Moffat K."/>
            <person name="Hill J."/>
            <person name="Bera J."/>
            <person name="Fadrosh D."/>
            <person name="Jin S."/>
            <person name="Johri S."/>
            <person name="Kim M."/>
            <person name="Overton L."/>
            <person name="Reardon M."/>
            <person name="Tsitrin T."/>
            <person name="Vuong H."/>
            <person name="Weaver B."/>
            <person name="Ciecko A."/>
            <person name="Tallon L."/>
            <person name="Jackson J."/>
            <person name="Pai G."/>
            <person name="Aken S.V."/>
            <person name="Utterback T."/>
            <person name="Reidmuller S."/>
            <person name="Feldblyum T."/>
            <person name="Hsiao J."/>
            <person name="Zismann V."/>
            <person name="Iobst S."/>
            <person name="de Vazeille A.R."/>
            <person name="Buell C.R."/>
            <person name="Ying K."/>
            <person name="Li Y."/>
            <person name="Lu T."/>
            <person name="Huang Y."/>
            <person name="Zhao Q."/>
            <person name="Feng Q."/>
            <person name="Zhang L."/>
            <person name="Zhu J."/>
            <person name="Weng Q."/>
            <person name="Mu J."/>
            <person name="Lu Y."/>
            <person name="Fan D."/>
            <person name="Liu Y."/>
            <person name="Guan J."/>
            <person name="Zhang Y."/>
            <person name="Yu S."/>
            <person name="Liu X."/>
            <person name="Zhang Y."/>
            <person name="Hong G."/>
            <person name="Han B."/>
            <person name="Choisne N."/>
            <person name="Demange N."/>
            <person name="Orjeda G."/>
            <person name="Samain S."/>
            <person name="Cattolico L."/>
            <person name="Pelletier E."/>
            <person name="Couloux A."/>
            <person name="Segurens B."/>
            <person name="Wincker P."/>
            <person name="D'Hont A."/>
            <person name="Scarpelli C."/>
            <person name="Weissenbach J."/>
            <person name="Salanoubat M."/>
            <person name="Quetier F."/>
            <person name="Yu Y."/>
            <person name="Kim H.R."/>
            <person name="Rambo T."/>
            <person name="Currie J."/>
            <person name="Collura K."/>
            <person name="Luo M."/>
            <person name="Yang T."/>
            <person name="Ammiraju J.S.S."/>
            <person name="Engler F."/>
            <person name="Soderlund C."/>
            <person name="Wing R.A."/>
            <person name="Palmer L.E."/>
            <person name="de la Bastide M."/>
            <person name="Spiegel L."/>
            <person name="Nascimento L."/>
            <person name="Zutavern T."/>
            <person name="O'Shaughnessy A."/>
            <person name="Dike S."/>
            <person name="Dedhia N."/>
            <person name="Preston R."/>
            <person name="Balija V."/>
            <person name="McCombie W.R."/>
            <person name="Chow T."/>
            <person name="Chen H."/>
            <person name="Chung M."/>
            <person name="Chen C."/>
            <person name="Shaw J."/>
            <person name="Wu H."/>
            <person name="Hsiao K."/>
            <person name="Chao Y."/>
            <person name="Chu M."/>
            <person name="Cheng C."/>
            <person name="Hour A."/>
            <person name="Lee P."/>
            <person name="Lin S."/>
            <person name="Lin Y."/>
            <person name="Liou J."/>
            <person name="Liu S."/>
            <person name="Hsing Y."/>
            <person name="Raghuvanshi S."/>
            <person name="Mohanty A."/>
            <person name="Bharti A.K."/>
            <person name="Gaur A."/>
            <person name="Gupta V."/>
            <person name="Kumar D."/>
            <person name="Ravi V."/>
            <person name="Vij S."/>
            <person name="Kapur A."/>
            <person name="Khurana P."/>
            <person name="Khurana P."/>
            <person name="Khurana J.P."/>
            <person name="Tyagi A.K."/>
            <person name="Gaikwad K."/>
            <person name="Singh A."/>
            <person name="Dalal V."/>
            <person name="Srivastava S."/>
            <person name="Dixit A."/>
            <person name="Pal A.K."/>
            <person name="Ghazi I.A."/>
            <person name="Yadav M."/>
            <person name="Pandit A."/>
            <person name="Bhargava A."/>
            <person name="Sureshbabu K."/>
            <person name="Batra K."/>
            <person name="Sharma T.R."/>
            <person name="Mohapatra T."/>
            <person name="Singh N.K."/>
            <person name="Messing J."/>
            <person name="Nelson A.B."/>
            <person name="Fuks G."/>
            <person name="Kavchok S."/>
            <person name="Keizer G."/>
            <person name="Linton E."/>
            <person name="Llaca V."/>
            <person name="Song R."/>
            <person name="Tanyolac B."/>
            <person name="Young S."/>
            <person name="Ho-Il K."/>
            <person name="Hahn J.H."/>
            <person name="Sangsakoo G."/>
            <person name="Vanavichit A."/>
            <person name="de Mattos Luiz.A.T."/>
            <person name="Zimmer P.D."/>
            <person name="Malone G."/>
            <person name="Dellagostin O."/>
            <person name="de Oliveira A.C."/>
            <person name="Bevan M."/>
            <person name="Bancroft I."/>
            <person name="Minx P."/>
            <person name="Cordum H."/>
            <person name="Wilson R."/>
            <person name="Cheng Z."/>
            <person name="Jin W."/>
            <person name="Jiang J."/>
            <person name="Leong S.A."/>
            <person name="Iwama H."/>
            <person name="Gojobori T."/>
            <person name="Itoh T."/>
            <person name="Niimura Y."/>
            <person name="Fujii Y."/>
            <person name="Habara T."/>
            <person name="Sakai H."/>
            <person name="Sato Y."/>
            <person name="Wilson G."/>
            <person name="Kumar K."/>
            <person name="McCouch S."/>
            <person name="Juretic N."/>
            <person name="Hoen D."/>
            <person name="Wright S."/>
            <person name="Bruskiewich R."/>
            <person name="Bureau T."/>
            <person name="Miyao A."/>
            <person name="Hirochika H."/>
            <person name="Nishikawa T."/>
            <person name="Kadowaki K."/>
            <person name="Sugiura M."/>
            <person name="Burr B."/>
            <person name="Sasaki T."/>
        </authorList>
    </citation>
    <scope>NUCLEOTIDE SEQUENCE [LARGE SCALE GENOMIC DNA]</scope>
    <source>
        <strain evidence="2">cv. Nipponbare</strain>
    </source>
</reference>
<gene>
    <name evidence="1" type="ordered locus">Os06g0196550</name>
    <name evidence="1" type="ORF">OSNPB_060196550</name>
</gene>
<dbReference type="Gramene" id="Os06t0196550-00">
    <property type="protein sequence ID" value="Os06t0196550-00"/>
    <property type="gene ID" value="Os06g0196550"/>
</dbReference>
<dbReference type="AlphaFoldDB" id="A0A0P0WTX1"/>
<keyword evidence="2" id="KW-1185">Reference proteome</keyword>
<evidence type="ECO:0000313" key="1">
    <source>
        <dbReference type="EMBL" id="BAS96615.1"/>
    </source>
</evidence>
<protein>
    <submittedName>
        <fullName evidence="1">Os06g0196550 protein</fullName>
    </submittedName>
</protein>
<name>A0A0P0WTX1_ORYSJ</name>
<organism evidence="1 2">
    <name type="scientific">Oryza sativa subsp. japonica</name>
    <name type="common">Rice</name>
    <dbReference type="NCBI Taxonomy" id="39947"/>
    <lineage>
        <taxon>Eukaryota</taxon>
        <taxon>Viridiplantae</taxon>
        <taxon>Streptophyta</taxon>
        <taxon>Embryophyta</taxon>
        <taxon>Tracheophyta</taxon>
        <taxon>Spermatophyta</taxon>
        <taxon>Magnoliopsida</taxon>
        <taxon>Liliopsida</taxon>
        <taxon>Poales</taxon>
        <taxon>Poaceae</taxon>
        <taxon>BOP clade</taxon>
        <taxon>Oryzoideae</taxon>
        <taxon>Oryzeae</taxon>
        <taxon>Oryzinae</taxon>
        <taxon>Oryza</taxon>
        <taxon>Oryza sativa</taxon>
    </lineage>
</organism>
<dbReference type="InParanoid" id="A0A0P0WTX1"/>
<sequence>MQNNVIQSSQFQWKMGVPKMELISDPVHCNVAGCQINSCFTQRKDMQNNSELPEKTFTILAKICVTCSKLRLKWCKYYN</sequence>
<dbReference type="PaxDb" id="39947-A0A0P0WTX1"/>
<proteinExistence type="predicted"/>